<keyword evidence="1" id="KW-0732">Signal</keyword>
<dbReference type="PANTHER" id="PTHR34458:SF11">
    <property type="entry name" value="MD-2-RELATED LIPID-RECOGNITION DOMAIN-CONTAINING PROTEIN"/>
    <property type="match status" value="1"/>
</dbReference>
<organism evidence="2 3">
    <name type="scientific">Sesamum alatum</name>
    <dbReference type="NCBI Taxonomy" id="300844"/>
    <lineage>
        <taxon>Eukaryota</taxon>
        <taxon>Viridiplantae</taxon>
        <taxon>Streptophyta</taxon>
        <taxon>Embryophyta</taxon>
        <taxon>Tracheophyta</taxon>
        <taxon>Spermatophyta</taxon>
        <taxon>Magnoliopsida</taxon>
        <taxon>eudicotyledons</taxon>
        <taxon>Gunneridae</taxon>
        <taxon>Pentapetalae</taxon>
        <taxon>asterids</taxon>
        <taxon>lamiids</taxon>
        <taxon>Lamiales</taxon>
        <taxon>Pedaliaceae</taxon>
        <taxon>Sesamum</taxon>
    </lineage>
</organism>
<dbReference type="PANTHER" id="PTHR34458">
    <property type="entry name" value="POLLEN OLE E 1 ALLERGEN AND EXTENSIN FAMILY PROTEIN-RELATED"/>
    <property type="match status" value="1"/>
</dbReference>
<keyword evidence="3" id="KW-1185">Reference proteome</keyword>
<feature type="chain" id="PRO_5042232422" evidence="1">
    <location>
        <begin position="24"/>
        <end position="151"/>
    </location>
</feature>
<dbReference type="Proteomes" id="UP001293254">
    <property type="component" value="Unassembled WGS sequence"/>
</dbReference>
<gene>
    <name evidence="2" type="ORF">Salat_2923000</name>
</gene>
<name>A0AAE2C8C7_9LAMI</name>
<reference evidence="2" key="2">
    <citation type="journal article" date="2024" name="Plant">
        <title>Genomic evolution and insights into agronomic trait innovations of Sesamum species.</title>
        <authorList>
            <person name="Miao H."/>
            <person name="Wang L."/>
            <person name="Qu L."/>
            <person name="Liu H."/>
            <person name="Sun Y."/>
            <person name="Le M."/>
            <person name="Wang Q."/>
            <person name="Wei S."/>
            <person name="Zheng Y."/>
            <person name="Lin W."/>
            <person name="Duan Y."/>
            <person name="Cao H."/>
            <person name="Xiong S."/>
            <person name="Wang X."/>
            <person name="Wei L."/>
            <person name="Li C."/>
            <person name="Ma Q."/>
            <person name="Ju M."/>
            <person name="Zhao R."/>
            <person name="Li G."/>
            <person name="Mu C."/>
            <person name="Tian Q."/>
            <person name="Mei H."/>
            <person name="Zhang T."/>
            <person name="Gao T."/>
            <person name="Zhang H."/>
        </authorList>
    </citation>
    <scope>NUCLEOTIDE SEQUENCE</scope>
    <source>
        <strain evidence="2">3651</strain>
    </source>
</reference>
<evidence type="ECO:0000256" key="1">
    <source>
        <dbReference type="SAM" id="SignalP"/>
    </source>
</evidence>
<proteinExistence type="predicted"/>
<feature type="signal peptide" evidence="1">
    <location>
        <begin position="1"/>
        <end position="23"/>
    </location>
</feature>
<evidence type="ECO:0000313" key="3">
    <source>
        <dbReference type="Proteomes" id="UP001293254"/>
    </source>
</evidence>
<reference evidence="2" key="1">
    <citation type="submission" date="2020-06" db="EMBL/GenBank/DDBJ databases">
        <authorList>
            <person name="Li T."/>
            <person name="Hu X."/>
            <person name="Zhang T."/>
            <person name="Song X."/>
            <person name="Zhang H."/>
            <person name="Dai N."/>
            <person name="Sheng W."/>
            <person name="Hou X."/>
            <person name="Wei L."/>
        </authorList>
    </citation>
    <scope>NUCLEOTIDE SEQUENCE</scope>
    <source>
        <strain evidence="2">3651</strain>
        <tissue evidence="2">Leaf</tissue>
    </source>
</reference>
<comment type="caution">
    <text evidence="2">The sequence shown here is derived from an EMBL/GenBank/DDBJ whole genome shotgun (WGS) entry which is preliminary data.</text>
</comment>
<protein>
    <submittedName>
        <fullName evidence="2">Uncharacterized protein</fullName>
    </submittedName>
</protein>
<accession>A0AAE2C8C7</accession>
<dbReference type="InterPro" id="IPR040404">
    <property type="entry name" value="Phylloplanin-like"/>
</dbReference>
<dbReference type="EMBL" id="JACGWO010000013">
    <property type="protein sequence ID" value="KAK4412758.1"/>
    <property type="molecule type" value="Genomic_DNA"/>
</dbReference>
<sequence length="151" mass="14909">MPHNHLFLISLLLFATAAPLAHGQINLGGLTVGGQLCCTSTGNCPGQGVPGAVVNLLCNILGGTTTVGQATTNANGSFNITVPALAGLVLGLPIVPCVAGIQLPLEAVVCPVLSATQGVLSSVVQSVDTVVSTALGLVQNATAVGFIRMGV</sequence>
<dbReference type="AlphaFoldDB" id="A0AAE2C8C7"/>
<evidence type="ECO:0000313" key="2">
    <source>
        <dbReference type="EMBL" id="KAK4412758.1"/>
    </source>
</evidence>